<keyword evidence="3" id="KW-0813">Transport</keyword>
<keyword evidence="6 8" id="KW-1133">Transmembrane helix</keyword>
<dbReference type="HOGENOM" id="CLU_010118_5_2_6"/>
<sequence>MEEKPAQAPDIPLESVGIPAPQGAANLIDTDYQIGQDNYQASPLGVSIDIHSSVFAVSALMILGFVVLTLALPEQATAIFNGAKNWINANATWFYLLSANVFVLLCLGLIVSPLGRVRIGGADATPDFSRISWFAMLFAAGMGIGLMFYGVAEPLTHYGTSLEGIAVGEDGVRTDWAPLRGAGGDEAAATRLGMAATLLHWSLHPWAMYAIVALALAIFSYNKGLPMTVRSIFYPILGERIWGWPGHIVDILAVFATLFGLATSLGFGAEQAASGLHYLFGFGDGDVTLVLLITGITAVALGSIVAGVDKGVKRLSEVNMVLAFLLLMFVVVVGPSLLIFKSFFQNIVSYLGELPFLSNPFARKDVNYSQGWTTFYWGWWISWSPFVGMFIARVSRGRSVREFLISVLLIPTTVSIFWFTAFGTTAIDQVRNGFDGAVSAELPLQLFMMLSELPLTDITSFIGIVLVLVFFITSSDSGSLVIDTIAAGGKIDAPKPQRVFWGITEGAVAIALLLGGGLAALQAVAVSAGLPFTFLLLAGCYAIVRGLLSEPRIAKPAKPVKPAAA</sequence>
<proteinExistence type="inferred from homology"/>
<keyword evidence="5 8" id="KW-0812">Transmembrane</keyword>
<dbReference type="NCBIfam" id="TIGR00842">
    <property type="entry name" value="bcct"/>
    <property type="match status" value="1"/>
</dbReference>
<dbReference type="EMBL" id="JH603170">
    <property type="protein sequence ID" value="EIC21037.1"/>
    <property type="molecule type" value="Genomic_DNA"/>
</dbReference>
<feature type="transmembrane region" description="Helical" evidence="8">
    <location>
        <begin position="530"/>
        <end position="548"/>
    </location>
</feature>
<protein>
    <submittedName>
        <fullName evidence="9">Choline/carnitine/betaine transport</fullName>
    </submittedName>
</protein>
<name>H8Z888_9GAMM</name>
<feature type="transmembrane region" description="Helical" evidence="8">
    <location>
        <begin position="404"/>
        <end position="427"/>
    </location>
</feature>
<feature type="transmembrane region" description="Helical" evidence="8">
    <location>
        <begin position="92"/>
        <end position="111"/>
    </location>
</feature>
<organism evidence="9 10">
    <name type="scientific">Thiorhodovibrio frisius</name>
    <dbReference type="NCBI Taxonomy" id="631362"/>
    <lineage>
        <taxon>Bacteria</taxon>
        <taxon>Pseudomonadati</taxon>
        <taxon>Pseudomonadota</taxon>
        <taxon>Gammaproteobacteria</taxon>
        <taxon>Chromatiales</taxon>
        <taxon>Chromatiaceae</taxon>
        <taxon>Thiorhodovibrio</taxon>
    </lineage>
</organism>
<dbReference type="eggNOG" id="COG1292">
    <property type="taxonomic scope" value="Bacteria"/>
</dbReference>
<evidence type="ECO:0000256" key="8">
    <source>
        <dbReference type="SAM" id="Phobius"/>
    </source>
</evidence>
<feature type="transmembrane region" description="Helical" evidence="8">
    <location>
        <begin position="54"/>
        <end position="72"/>
    </location>
</feature>
<dbReference type="STRING" id="631362.Thi970DRAFT_04719"/>
<evidence type="ECO:0000256" key="2">
    <source>
        <dbReference type="ARBA" id="ARBA00005658"/>
    </source>
</evidence>
<feature type="transmembrane region" description="Helical" evidence="8">
    <location>
        <begin position="447"/>
        <end position="472"/>
    </location>
</feature>
<reference evidence="10" key="1">
    <citation type="submission" date="2011-06" db="EMBL/GenBank/DDBJ databases">
        <authorList>
            <consortium name="US DOE Joint Genome Institute (JGI-PGF)"/>
            <person name="Lucas S."/>
            <person name="Han J."/>
            <person name="Lapidus A."/>
            <person name="Cheng J.-F."/>
            <person name="Goodwin L."/>
            <person name="Pitluck S."/>
            <person name="Peters L."/>
            <person name="Land M.L."/>
            <person name="Hauser L."/>
            <person name="Vogl K."/>
            <person name="Liu Z."/>
            <person name="Overmann J."/>
            <person name="Frigaard N.-U."/>
            <person name="Bryant D.A."/>
            <person name="Woyke T.J."/>
        </authorList>
    </citation>
    <scope>NUCLEOTIDE SEQUENCE [LARGE SCALE GENOMIC DNA]</scope>
    <source>
        <strain evidence="10">970</strain>
    </source>
</reference>
<feature type="transmembrane region" description="Helical" evidence="8">
    <location>
        <begin position="131"/>
        <end position="152"/>
    </location>
</feature>
<evidence type="ECO:0000256" key="7">
    <source>
        <dbReference type="ARBA" id="ARBA00023136"/>
    </source>
</evidence>
<gene>
    <name evidence="9" type="ORF">Thi970DRAFT_04719</name>
</gene>
<comment type="similarity">
    <text evidence="2">Belongs to the BCCT transporter (TC 2.A.15) family.</text>
</comment>
<dbReference type="PANTHER" id="PTHR30047:SF7">
    <property type="entry name" value="HIGH-AFFINITY CHOLINE TRANSPORT PROTEIN"/>
    <property type="match status" value="1"/>
</dbReference>
<dbReference type="OrthoDB" id="9775735at2"/>
<evidence type="ECO:0000313" key="10">
    <source>
        <dbReference type="Proteomes" id="UP000002964"/>
    </source>
</evidence>
<feature type="transmembrane region" description="Helical" evidence="8">
    <location>
        <begin position="203"/>
        <end position="221"/>
    </location>
</feature>
<evidence type="ECO:0000256" key="4">
    <source>
        <dbReference type="ARBA" id="ARBA00022475"/>
    </source>
</evidence>
<accession>H8Z888</accession>
<feature type="transmembrane region" description="Helical" evidence="8">
    <location>
        <begin position="320"/>
        <end position="340"/>
    </location>
</feature>
<keyword evidence="10" id="KW-1185">Reference proteome</keyword>
<evidence type="ECO:0000256" key="3">
    <source>
        <dbReference type="ARBA" id="ARBA00022448"/>
    </source>
</evidence>
<dbReference type="Proteomes" id="UP000002964">
    <property type="component" value="Unassembled WGS sequence"/>
</dbReference>
<keyword evidence="4" id="KW-1003">Cell membrane</keyword>
<feature type="transmembrane region" description="Helical" evidence="8">
    <location>
        <begin position="499"/>
        <end position="524"/>
    </location>
</feature>
<dbReference type="AlphaFoldDB" id="H8Z888"/>
<feature type="transmembrane region" description="Helical" evidence="8">
    <location>
        <begin position="374"/>
        <end position="392"/>
    </location>
</feature>
<keyword evidence="7 8" id="KW-0472">Membrane</keyword>
<evidence type="ECO:0000256" key="6">
    <source>
        <dbReference type="ARBA" id="ARBA00022989"/>
    </source>
</evidence>
<comment type="subcellular location">
    <subcellularLocation>
        <location evidence="1">Cell membrane</location>
        <topology evidence="1">Multi-pass membrane protein</topology>
    </subcellularLocation>
</comment>
<evidence type="ECO:0000313" key="9">
    <source>
        <dbReference type="EMBL" id="EIC21037.1"/>
    </source>
</evidence>
<reference evidence="9 10" key="2">
    <citation type="submission" date="2011-11" db="EMBL/GenBank/DDBJ databases">
        <authorList>
            <consortium name="US DOE Joint Genome Institute"/>
            <person name="Lucas S."/>
            <person name="Han J."/>
            <person name="Lapidus A."/>
            <person name="Cheng J.-F."/>
            <person name="Goodwin L."/>
            <person name="Pitluck S."/>
            <person name="Peters L."/>
            <person name="Ovchinnikova G."/>
            <person name="Zhang X."/>
            <person name="Detter J.C."/>
            <person name="Han C."/>
            <person name="Tapia R."/>
            <person name="Land M."/>
            <person name="Hauser L."/>
            <person name="Kyrpides N."/>
            <person name="Ivanova N."/>
            <person name="Pagani I."/>
            <person name="Vogl K."/>
            <person name="Liu Z."/>
            <person name="Overmann J."/>
            <person name="Frigaard N.-U."/>
            <person name="Bryant D."/>
            <person name="Woyke T."/>
        </authorList>
    </citation>
    <scope>NUCLEOTIDE SEQUENCE [LARGE SCALE GENOMIC DNA]</scope>
    <source>
        <strain evidence="9 10">970</strain>
    </source>
</reference>
<dbReference type="RefSeq" id="WP_009151440.1">
    <property type="nucleotide sequence ID" value="NZ_CP121471.1"/>
</dbReference>
<evidence type="ECO:0000256" key="1">
    <source>
        <dbReference type="ARBA" id="ARBA00004651"/>
    </source>
</evidence>
<dbReference type="InterPro" id="IPR000060">
    <property type="entry name" value="BCCT_transptr"/>
</dbReference>
<feature type="transmembrane region" description="Helical" evidence="8">
    <location>
        <begin position="287"/>
        <end position="308"/>
    </location>
</feature>
<dbReference type="PANTHER" id="PTHR30047">
    <property type="entry name" value="HIGH-AFFINITY CHOLINE TRANSPORT PROTEIN-RELATED"/>
    <property type="match status" value="1"/>
</dbReference>
<dbReference type="GO" id="GO:0005886">
    <property type="term" value="C:plasma membrane"/>
    <property type="evidence" value="ECO:0007669"/>
    <property type="project" value="UniProtKB-SubCell"/>
</dbReference>
<evidence type="ECO:0000256" key="5">
    <source>
        <dbReference type="ARBA" id="ARBA00022692"/>
    </source>
</evidence>
<dbReference type="GO" id="GO:0022857">
    <property type="term" value="F:transmembrane transporter activity"/>
    <property type="evidence" value="ECO:0007669"/>
    <property type="project" value="InterPro"/>
</dbReference>
<dbReference type="Pfam" id="PF02028">
    <property type="entry name" value="BCCT"/>
    <property type="match status" value="1"/>
</dbReference>